<dbReference type="CDD" id="cd00009">
    <property type="entry name" value="AAA"/>
    <property type="match status" value="1"/>
</dbReference>
<reference evidence="2" key="1">
    <citation type="journal article" date="2021" name="Proc. Natl. Acad. Sci. U.S.A.">
        <title>A Catalog of Tens of Thousands of Viruses from Human Metagenomes Reveals Hidden Associations with Chronic Diseases.</title>
        <authorList>
            <person name="Tisza M.J."/>
            <person name="Buck C.B."/>
        </authorList>
    </citation>
    <scope>NUCLEOTIDE SEQUENCE</scope>
    <source>
        <strain evidence="2">Ct9P15</strain>
    </source>
</reference>
<dbReference type="InterPro" id="IPR027417">
    <property type="entry name" value="P-loop_NTPase"/>
</dbReference>
<dbReference type="EMBL" id="BK014892">
    <property type="protein sequence ID" value="DAD80943.1"/>
    <property type="molecule type" value="Genomic_DNA"/>
</dbReference>
<dbReference type="GO" id="GO:0004386">
    <property type="term" value="F:helicase activity"/>
    <property type="evidence" value="ECO:0007669"/>
    <property type="project" value="UniProtKB-KW"/>
</dbReference>
<keyword evidence="2" id="KW-0067">ATP-binding</keyword>
<dbReference type="Pfam" id="PF01695">
    <property type="entry name" value="IstB_IS21"/>
    <property type="match status" value="1"/>
</dbReference>
<accession>A0A8S5MFU0</accession>
<dbReference type="InterPro" id="IPR003593">
    <property type="entry name" value="AAA+_ATPase"/>
</dbReference>
<dbReference type="PANTHER" id="PTHR30050">
    <property type="entry name" value="CHROMOSOMAL REPLICATION INITIATOR PROTEIN DNAA"/>
    <property type="match status" value="1"/>
</dbReference>
<name>A0A8S5MFU0_9CAUD</name>
<dbReference type="InterPro" id="IPR002611">
    <property type="entry name" value="IstB_ATP-bd"/>
</dbReference>
<dbReference type="SMART" id="SM00382">
    <property type="entry name" value="AAA"/>
    <property type="match status" value="1"/>
</dbReference>
<evidence type="ECO:0000313" key="2">
    <source>
        <dbReference type="EMBL" id="DAD80943.1"/>
    </source>
</evidence>
<protein>
    <submittedName>
        <fullName evidence="2">Replicative helicase</fullName>
    </submittedName>
</protein>
<keyword evidence="2" id="KW-0347">Helicase</keyword>
<organism evidence="2">
    <name type="scientific">Podoviridae sp. ct9P15</name>
    <dbReference type="NCBI Taxonomy" id="2826543"/>
    <lineage>
        <taxon>Viruses</taxon>
        <taxon>Duplodnaviria</taxon>
        <taxon>Heunggongvirae</taxon>
        <taxon>Uroviricota</taxon>
        <taxon>Caudoviricetes</taxon>
    </lineage>
</organism>
<feature type="domain" description="AAA+ ATPase" evidence="1">
    <location>
        <begin position="129"/>
        <end position="253"/>
    </location>
</feature>
<keyword evidence="2" id="KW-0378">Hydrolase</keyword>
<keyword evidence="2" id="KW-0547">Nucleotide-binding</keyword>
<evidence type="ECO:0000259" key="1">
    <source>
        <dbReference type="SMART" id="SM00382"/>
    </source>
</evidence>
<dbReference type="PANTHER" id="PTHR30050:SF4">
    <property type="entry name" value="ATP-BINDING PROTEIN RV3427C IN INSERTION SEQUENCE-RELATED"/>
    <property type="match status" value="1"/>
</dbReference>
<dbReference type="GO" id="GO:0005524">
    <property type="term" value="F:ATP binding"/>
    <property type="evidence" value="ECO:0007669"/>
    <property type="project" value="InterPro"/>
</dbReference>
<proteinExistence type="predicted"/>
<dbReference type="SUPFAM" id="SSF52540">
    <property type="entry name" value="P-loop containing nucleoside triphosphate hydrolases"/>
    <property type="match status" value="1"/>
</dbReference>
<dbReference type="GO" id="GO:0006260">
    <property type="term" value="P:DNA replication"/>
    <property type="evidence" value="ECO:0007669"/>
    <property type="project" value="TreeGrafter"/>
</dbReference>
<sequence length="279" mass="31007">MQTFSAIIESSQDAVPLPIRRGAVLNCAIHGPYNGIQTVLGGQVVCESQCPECALIERKRRQAEREAYEKAQKAAEARDRIEEALRRSCIPAEYRTKTFSNFLAETKNQQGALDLACRFVRGWEKAKETGYGLFFFGNPGTGKSHLACAILHAILPQSEGIYTRATDIIQYVRSTWSGKSDRTSFDAIRLFSEVSLLVIDEVGVQAGTENEKQILFSIIDSRISENRPTIFLSNLRPADLNNVLGPRLVDRIRGKCVAYQFLGNSMRRPLSADVFGEAA</sequence>
<dbReference type="Gene3D" id="3.40.50.300">
    <property type="entry name" value="P-loop containing nucleotide triphosphate hydrolases"/>
    <property type="match status" value="1"/>
</dbReference>